<dbReference type="Pfam" id="PF00905">
    <property type="entry name" value="Transpeptidase"/>
    <property type="match status" value="1"/>
</dbReference>
<evidence type="ECO:0000256" key="1">
    <source>
        <dbReference type="ARBA" id="ARBA00004167"/>
    </source>
</evidence>
<evidence type="ECO:0000256" key="3">
    <source>
        <dbReference type="ARBA" id="ARBA00022475"/>
    </source>
</evidence>
<dbReference type="InterPro" id="IPR012338">
    <property type="entry name" value="Beta-lactam/transpept-like"/>
</dbReference>
<evidence type="ECO:0000256" key="4">
    <source>
        <dbReference type="ARBA" id="ARBA00022692"/>
    </source>
</evidence>
<comment type="subcellular location">
    <subcellularLocation>
        <location evidence="2">Cell membrane</location>
    </subcellularLocation>
    <subcellularLocation>
        <location evidence="1">Membrane</location>
        <topology evidence="1">Single-pass membrane protein</topology>
    </subcellularLocation>
</comment>
<keyword evidence="9" id="KW-0961">Cell wall biogenesis/degradation</keyword>
<feature type="domain" description="Penicillin-binding protein dimerisation" evidence="12">
    <location>
        <begin position="117"/>
        <end position="181"/>
    </location>
</feature>
<evidence type="ECO:0000256" key="8">
    <source>
        <dbReference type="ARBA" id="ARBA00023136"/>
    </source>
</evidence>
<dbReference type="Proteomes" id="UP000178099">
    <property type="component" value="Unassembled WGS sequence"/>
</dbReference>
<dbReference type="PANTHER" id="PTHR30627:SF2">
    <property type="entry name" value="PEPTIDOGLYCAN D,D-TRANSPEPTIDASE MRDA"/>
    <property type="match status" value="1"/>
</dbReference>
<evidence type="ECO:0000313" key="13">
    <source>
        <dbReference type="EMBL" id="OGZ10236.1"/>
    </source>
</evidence>
<organism evidence="13 14">
    <name type="scientific">Candidatus Lloydbacteria bacterium RIFCSPHIGHO2_02_FULL_51_22</name>
    <dbReference type="NCBI Taxonomy" id="1798663"/>
    <lineage>
        <taxon>Bacteria</taxon>
        <taxon>Candidatus Lloydiibacteriota</taxon>
    </lineage>
</organism>
<dbReference type="Gene3D" id="3.90.1310.10">
    <property type="entry name" value="Penicillin-binding protein 2a (Domain 2)"/>
    <property type="match status" value="1"/>
</dbReference>
<evidence type="ECO:0000256" key="7">
    <source>
        <dbReference type="ARBA" id="ARBA00022989"/>
    </source>
</evidence>
<reference evidence="13 14" key="1">
    <citation type="journal article" date="2016" name="Nat. Commun.">
        <title>Thousands of microbial genomes shed light on interconnected biogeochemical processes in an aquifer system.</title>
        <authorList>
            <person name="Anantharaman K."/>
            <person name="Brown C.T."/>
            <person name="Hug L.A."/>
            <person name="Sharon I."/>
            <person name="Castelle C.J."/>
            <person name="Probst A.J."/>
            <person name="Thomas B.C."/>
            <person name="Singh A."/>
            <person name="Wilkins M.J."/>
            <person name="Karaoz U."/>
            <person name="Brodie E.L."/>
            <person name="Williams K.H."/>
            <person name="Hubbard S.S."/>
            <person name="Banfield J.F."/>
        </authorList>
    </citation>
    <scope>NUCLEOTIDE SEQUENCE [LARGE SCALE GENOMIC DNA]</scope>
</reference>
<sequence>MFLGNKKRHSRDIDPDEIFLDSSNLPQFDTHQFEGRLEQPIPKLSLALLWGFFVLVIVLFSIRLGNLEIARGESFARIAENNRLERVPIFAERGALFDRNGTPLAWNEPLLGEEFAARVYNKMRGLAHVLGYVTYPARDTKGMYYKESFSGMDGVERAYNDVLGGTNGTLLIETDAQGGERSTHRESLAENGENLVLSIDARIEEALYTRIENLARDVGFTGGAGVLMDIDTGDIIALVSYPEYDAGVLANGTPHDVETLLADPRTPLLNRAISGVYTPGSIVKPFLALAALQEQLISPDEKILSTGSIAIPHPYLVGEESVFLDWKAHGWVSMREALAVSSNVYFYEIGGGLPQGGGNEERVGLGIGKIKSYMNLLGFEKRTGVDLFGEEIGVIPDPAWKEKIFHDVWRLGDTYNTSIGQYGFQVTPLQAARAVAAIANGGTLPIPRIVTRIFSDDETNIGGKVLPPKRTQLPIDSLHYAVVREGMRLGVLEGTAQGLNIPVVEVAAKTGTAQVGTVKKIVHSWVTGFFPYEHPRYSFAIVMERGPSDNLIGALYVLRGLLEWMAVETPEYLK</sequence>
<dbReference type="SUPFAM" id="SSF56519">
    <property type="entry name" value="Penicillin binding protein dimerisation domain"/>
    <property type="match status" value="1"/>
</dbReference>
<dbReference type="InterPro" id="IPR050515">
    <property type="entry name" value="Beta-lactam/transpept"/>
</dbReference>
<keyword evidence="8 10" id="KW-0472">Membrane</keyword>
<feature type="domain" description="Penicillin-binding protein transpeptidase" evidence="11">
    <location>
        <begin position="223"/>
        <end position="547"/>
    </location>
</feature>
<dbReference type="EMBL" id="MHLN01000041">
    <property type="protein sequence ID" value="OGZ10236.1"/>
    <property type="molecule type" value="Genomic_DNA"/>
</dbReference>
<dbReference type="Gene3D" id="3.40.710.10">
    <property type="entry name" value="DD-peptidase/beta-lactamase superfamily"/>
    <property type="match status" value="1"/>
</dbReference>
<dbReference type="SUPFAM" id="SSF56601">
    <property type="entry name" value="beta-lactamase/transpeptidase-like"/>
    <property type="match status" value="1"/>
</dbReference>
<keyword evidence="3" id="KW-1003">Cell membrane</keyword>
<dbReference type="GO" id="GO:0071555">
    <property type="term" value="P:cell wall organization"/>
    <property type="evidence" value="ECO:0007669"/>
    <property type="project" value="TreeGrafter"/>
</dbReference>
<evidence type="ECO:0000259" key="12">
    <source>
        <dbReference type="Pfam" id="PF03717"/>
    </source>
</evidence>
<keyword evidence="7 10" id="KW-1133">Transmembrane helix</keyword>
<dbReference type="PANTHER" id="PTHR30627">
    <property type="entry name" value="PEPTIDOGLYCAN D,D-TRANSPEPTIDASE"/>
    <property type="match status" value="1"/>
</dbReference>
<keyword evidence="6" id="KW-0573">Peptidoglycan synthesis</keyword>
<evidence type="ECO:0000256" key="2">
    <source>
        <dbReference type="ARBA" id="ARBA00004236"/>
    </source>
</evidence>
<evidence type="ECO:0000256" key="10">
    <source>
        <dbReference type="SAM" id="Phobius"/>
    </source>
</evidence>
<keyword evidence="5" id="KW-0133">Cell shape</keyword>
<protein>
    <recommendedName>
        <fullName evidence="15">Penicillin-binding protein 2</fullName>
    </recommendedName>
</protein>
<dbReference type="GO" id="GO:0005886">
    <property type="term" value="C:plasma membrane"/>
    <property type="evidence" value="ECO:0007669"/>
    <property type="project" value="TreeGrafter"/>
</dbReference>
<dbReference type="InterPro" id="IPR036138">
    <property type="entry name" value="PBP_dimer_sf"/>
</dbReference>
<dbReference type="InterPro" id="IPR005311">
    <property type="entry name" value="PBP_dimer"/>
</dbReference>
<evidence type="ECO:0000313" key="14">
    <source>
        <dbReference type="Proteomes" id="UP000178099"/>
    </source>
</evidence>
<gene>
    <name evidence="13" type="ORF">A3D67_03275</name>
</gene>
<dbReference type="AlphaFoldDB" id="A0A1G2D9E8"/>
<feature type="transmembrane region" description="Helical" evidence="10">
    <location>
        <begin position="46"/>
        <end position="65"/>
    </location>
</feature>
<evidence type="ECO:0008006" key="15">
    <source>
        <dbReference type="Google" id="ProtNLM"/>
    </source>
</evidence>
<dbReference type="InterPro" id="IPR001460">
    <property type="entry name" value="PCN-bd_Tpept"/>
</dbReference>
<evidence type="ECO:0000259" key="11">
    <source>
        <dbReference type="Pfam" id="PF00905"/>
    </source>
</evidence>
<name>A0A1G2D9E8_9BACT</name>
<evidence type="ECO:0000256" key="9">
    <source>
        <dbReference type="ARBA" id="ARBA00023316"/>
    </source>
</evidence>
<dbReference type="Pfam" id="PF03717">
    <property type="entry name" value="PBP_dimer"/>
    <property type="match status" value="1"/>
</dbReference>
<proteinExistence type="predicted"/>
<accession>A0A1G2D9E8</accession>
<keyword evidence="4 10" id="KW-0812">Transmembrane</keyword>
<dbReference type="GO" id="GO:0008658">
    <property type="term" value="F:penicillin binding"/>
    <property type="evidence" value="ECO:0007669"/>
    <property type="project" value="InterPro"/>
</dbReference>
<evidence type="ECO:0000256" key="6">
    <source>
        <dbReference type="ARBA" id="ARBA00022984"/>
    </source>
</evidence>
<evidence type="ECO:0000256" key="5">
    <source>
        <dbReference type="ARBA" id="ARBA00022960"/>
    </source>
</evidence>
<comment type="caution">
    <text evidence="13">The sequence shown here is derived from an EMBL/GenBank/DDBJ whole genome shotgun (WGS) entry which is preliminary data.</text>
</comment>